<dbReference type="PANTHER" id="PTHR47235:SF1">
    <property type="entry name" value="BLR6548 PROTEIN"/>
    <property type="match status" value="1"/>
</dbReference>
<dbReference type="Proteomes" id="UP000326780">
    <property type="component" value="Chromosome"/>
</dbReference>
<dbReference type="SUPFAM" id="SSF53822">
    <property type="entry name" value="Periplasmic binding protein-like I"/>
    <property type="match status" value="1"/>
</dbReference>
<dbReference type="Gene3D" id="3.40.50.2300">
    <property type="match status" value="1"/>
</dbReference>
<dbReference type="InterPro" id="IPR028081">
    <property type="entry name" value="Leu-bd"/>
</dbReference>
<reference evidence="5 6" key="1">
    <citation type="submission" date="2019-10" db="EMBL/GenBank/DDBJ databases">
        <title>Complete genome sequence of Variovorax paradoxus 5C-2.</title>
        <authorList>
            <person name="Gogoleva N.E."/>
            <person name="Balkin A.S."/>
        </authorList>
    </citation>
    <scope>NUCLEOTIDE SEQUENCE [LARGE SCALE GENOMIC DNA]</scope>
    <source>
        <strain evidence="5 6">5C-2</strain>
    </source>
</reference>
<sequence>MTSIVRLAAALGGAALLFAAGAAFAQKKYDTGASDTEIELGMAMPYSGPVSSYGIVGKVNEAYFRMVNDKGGINGRKVTLISYDDQYTPPRTTEVVRKLVEQATTLKNMRTGMLLPGIALNTSATDYFPFHTLQLVQFNGKEFEPMGDSIAVK</sequence>
<evidence type="ECO:0000256" key="3">
    <source>
        <dbReference type="SAM" id="SignalP"/>
    </source>
</evidence>
<evidence type="ECO:0000259" key="4">
    <source>
        <dbReference type="Pfam" id="PF13458"/>
    </source>
</evidence>
<dbReference type="AlphaFoldDB" id="A0A5Q0M1J9"/>
<evidence type="ECO:0000256" key="2">
    <source>
        <dbReference type="ARBA" id="ARBA00022729"/>
    </source>
</evidence>
<accession>A0A5Q0M1J9</accession>
<evidence type="ECO:0000313" key="6">
    <source>
        <dbReference type="Proteomes" id="UP000326780"/>
    </source>
</evidence>
<feature type="chain" id="PRO_5024822833" evidence="3">
    <location>
        <begin position="26"/>
        <end position="153"/>
    </location>
</feature>
<dbReference type="PANTHER" id="PTHR47235">
    <property type="entry name" value="BLR6548 PROTEIN"/>
    <property type="match status" value="1"/>
</dbReference>
<dbReference type="Pfam" id="PF13458">
    <property type="entry name" value="Peripla_BP_6"/>
    <property type="match status" value="1"/>
</dbReference>
<evidence type="ECO:0000256" key="1">
    <source>
        <dbReference type="ARBA" id="ARBA00010062"/>
    </source>
</evidence>
<feature type="domain" description="Leucine-binding protein" evidence="4">
    <location>
        <begin position="37"/>
        <end position="102"/>
    </location>
</feature>
<evidence type="ECO:0000313" key="5">
    <source>
        <dbReference type="EMBL" id="QFZ83299.1"/>
    </source>
</evidence>
<protein>
    <submittedName>
        <fullName evidence="5">ABC transporter substrate-binding protein</fullName>
    </submittedName>
</protein>
<dbReference type="EMBL" id="CP045644">
    <property type="protein sequence ID" value="QFZ83299.1"/>
    <property type="molecule type" value="Genomic_DNA"/>
</dbReference>
<dbReference type="InterPro" id="IPR028082">
    <property type="entry name" value="Peripla_BP_I"/>
</dbReference>
<comment type="similarity">
    <text evidence="1">Belongs to the leucine-binding protein family.</text>
</comment>
<organism evidence="5 6">
    <name type="scientific">Variovorax paradoxus</name>
    <dbReference type="NCBI Taxonomy" id="34073"/>
    <lineage>
        <taxon>Bacteria</taxon>
        <taxon>Pseudomonadati</taxon>
        <taxon>Pseudomonadota</taxon>
        <taxon>Betaproteobacteria</taxon>
        <taxon>Burkholderiales</taxon>
        <taxon>Comamonadaceae</taxon>
        <taxon>Variovorax</taxon>
    </lineage>
</organism>
<name>A0A5Q0M1J9_VARPD</name>
<keyword evidence="2 3" id="KW-0732">Signal</keyword>
<dbReference type="RefSeq" id="WP_153282035.1">
    <property type="nucleotide sequence ID" value="NZ_CP045644.1"/>
</dbReference>
<feature type="signal peptide" evidence="3">
    <location>
        <begin position="1"/>
        <end position="25"/>
    </location>
</feature>
<proteinExistence type="inferred from homology"/>
<gene>
    <name evidence="5" type="ORF">GFK26_11260</name>
</gene>